<evidence type="ECO:0000313" key="2">
    <source>
        <dbReference type="EMBL" id="KYO31414.1"/>
    </source>
</evidence>
<organism evidence="2 3">
    <name type="scientific">Alligator mississippiensis</name>
    <name type="common">American alligator</name>
    <dbReference type="NCBI Taxonomy" id="8496"/>
    <lineage>
        <taxon>Eukaryota</taxon>
        <taxon>Metazoa</taxon>
        <taxon>Chordata</taxon>
        <taxon>Craniata</taxon>
        <taxon>Vertebrata</taxon>
        <taxon>Euteleostomi</taxon>
        <taxon>Archelosauria</taxon>
        <taxon>Archosauria</taxon>
        <taxon>Crocodylia</taxon>
        <taxon>Alligatoridae</taxon>
        <taxon>Alligatorinae</taxon>
        <taxon>Alligator</taxon>
    </lineage>
</organism>
<dbReference type="Proteomes" id="UP000050525">
    <property type="component" value="Unassembled WGS sequence"/>
</dbReference>
<name>A0A151N3L8_ALLMI</name>
<reference evidence="2 3" key="1">
    <citation type="journal article" date="2012" name="Genome Biol.">
        <title>Sequencing three crocodilian genomes to illuminate the evolution of archosaurs and amniotes.</title>
        <authorList>
            <person name="St John J.A."/>
            <person name="Braun E.L."/>
            <person name="Isberg S.R."/>
            <person name="Miles L.G."/>
            <person name="Chong A.Y."/>
            <person name="Gongora J."/>
            <person name="Dalzell P."/>
            <person name="Moran C."/>
            <person name="Bed'hom B."/>
            <person name="Abzhanov A."/>
            <person name="Burgess S.C."/>
            <person name="Cooksey A.M."/>
            <person name="Castoe T.A."/>
            <person name="Crawford N.G."/>
            <person name="Densmore L.D."/>
            <person name="Drew J.C."/>
            <person name="Edwards S.V."/>
            <person name="Faircloth B.C."/>
            <person name="Fujita M.K."/>
            <person name="Greenwold M.J."/>
            <person name="Hoffmann F.G."/>
            <person name="Howard J.M."/>
            <person name="Iguchi T."/>
            <person name="Janes D.E."/>
            <person name="Khan S.Y."/>
            <person name="Kohno S."/>
            <person name="de Koning A.J."/>
            <person name="Lance S.L."/>
            <person name="McCarthy F.M."/>
            <person name="McCormack J.E."/>
            <person name="Merchant M.E."/>
            <person name="Peterson D.G."/>
            <person name="Pollock D.D."/>
            <person name="Pourmand N."/>
            <person name="Raney B.J."/>
            <person name="Roessler K.A."/>
            <person name="Sanford J.R."/>
            <person name="Sawyer R.H."/>
            <person name="Schmidt C.J."/>
            <person name="Triplett E.W."/>
            <person name="Tuberville T.D."/>
            <person name="Venegas-Anaya M."/>
            <person name="Howard J.T."/>
            <person name="Jarvis E.D."/>
            <person name="Guillette L.J.Jr."/>
            <person name="Glenn T.C."/>
            <person name="Green R.E."/>
            <person name="Ray D.A."/>
        </authorList>
    </citation>
    <scope>NUCLEOTIDE SEQUENCE [LARGE SCALE GENOMIC DNA]</scope>
    <source>
        <strain evidence="2">KSC_2009_1</strain>
    </source>
</reference>
<dbReference type="EMBL" id="AKHW03004073">
    <property type="protein sequence ID" value="KYO31414.1"/>
    <property type="molecule type" value="Genomic_DNA"/>
</dbReference>
<comment type="caution">
    <text evidence="2">The sequence shown here is derived from an EMBL/GenBank/DDBJ whole genome shotgun (WGS) entry which is preliminary data.</text>
</comment>
<proteinExistence type="predicted"/>
<feature type="region of interest" description="Disordered" evidence="1">
    <location>
        <begin position="102"/>
        <end position="143"/>
    </location>
</feature>
<keyword evidence="3" id="KW-1185">Reference proteome</keyword>
<dbReference type="AlphaFoldDB" id="A0A151N3L8"/>
<evidence type="ECO:0000313" key="3">
    <source>
        <dbReference type="Proteomes" id="UP000050525"/>
    </source>
</evidence>
<gene>
    <name evidence="2" type="ORF">Y1Q_0006009</name>
</gene>
<accession>A0A151N3L8</accession>
<sequence length="143" mass="16200">MCLSSAFQGAAVQPFANHYLNSSGQVRWSRKKVEREQCRRTALGRDPRKVHLARISAPRRRLPRRARRGEPRCQRRGALSQRLSMACLGDQLPARNRKVWFNLSQRSPGKRSPPRTPAAPMPRSHRAHIRARGTGAATGVLYN</sequence>
<protein>
    <submittedName>
        <fullName evidence="2">Uncharacterized protein</fullName>
    </submittedName>
</protein>
<evidence type="ECO:0000256" key="1">
    <source>
        <dbReference type="SAM" id="MobiDB-lite"/>
    </source>
</evidence>